<dbReference type="SFLD" id="SFLDS00003">
    <property type="entry name" value="Haloacid_Dehalogenase"/>
    <property type="match status" value="1"/>
</dbReference>
<dbReference type="GO" id="GO:0008967">
    <property type="term" value="F:phosphoglycolate phosphatase activity"/>
    <property type="evidence" value="ECO:0007669"/>
    <property type="project" value="UniProtKB-EC"/>
</dbReference>
<dbReference type="Gene3D" id="1.10.150.240">
    <property type="entry name" value="Putative phosphatase, domain 2"/>
    <property type="match status" value="1"/>
</dbReference>
<sequence>MKDIRAVAFDCDGVMFDTIQANMAYYNHILEHFGRPAMTPEQLAYSHMHTADQAIANLFEDKKSIEAAQAYRKKMSYLPFLRFMDMEPYLKPLLARLRPRYKTAVATNRSDTMDRVITEHGLDGCFDLVVSALDVDHPKPHPEPLIKVMEHFKINHDQLMYIGDSTLDETAARAAGAVFVAYKNKSLSAEFYIQSLKDMEGILLV</sequence>
<proteinExistence type="inferred from homology"/>
<evidence type="ECO:0000313" key="5">
    <source>
        <dbReference type="EMBL" id="MBC8361765.1"/>
    </source>
</evidence>
<comment type="caution">
    <text evidence="5">The sequence shown here is derived from an EMBL/GenBank/DDBJ whole genome shotgun (WGS) entry which is preliminary data.</text>
</comment>
<dbReference type="InterPro" id="IPR023198">
    <property type="entry name" value="PGP-like_dom2"/>
</dbReference>
<evidence type="ECO:0000256" key="1">
    <source>
        <dbReference type="ARBA" id="ARBA00000830"/>
    </source>
</evidence>
<dbReference type="InterPro" id="IPR050155">
    <property type="entry name" value="HAD-like_hydrolase_sf"/>
</dbReference>
<comment type="similarity">
    <text evidence="3">Belongs to the HAD-like hydrolase superfamily. CbbY/CbbZ/Gph/YieH family.</text>
</comment>
<dbReference type="EMBL" id="JACNJH010000150">
    <property type="protein sequence ID" value="MBC8361765.1"/>
    <property type="molecule type" value="Genomic_DNA"/>
</dbReference>
<organism evidence="5 6">
    <name type="scientific">Candidatus Desulfatibia profunda</name>
    <dbReference type="NCBI Taxonomy" id="2841695"/>
    <lineage>
        <taxon>Bacteria</taxon>
        <taxon>Pseudomonadati</taxon>
        <taxon>Thermodesulfobacteriota</taxon>
        <taxon>Desulfobacteria</taxon>
        <taxon>Desulfobacterales</taxon>
        <taxon>Desulfobacterales incertae sedis</taxon>
        <taxon>Candidatus Desulfatibia</taxon>
    </lineage>
</organism>
<dbReference type="NCBIfam" id="TIGR01549">
    <property type="entry name" value="HAD-SF-IA-v1"/>
    <property type="match status" value="1"/>
</dbReference>
<dbReference type="Pfam" id="PF13419">
    <property type="entry name" value="HAD_2"/>
    <property type="match status" value="1"/>
</dbReference>
<dbReference type="Proteomes" id="UP000603434">
    <property type="component" value="Unassembled WGS sequence"/>
</dbReference>
<evidence type="ECO:0000256" key="4">
    <source>
        <dbReference type="ARBA" id="ARBA00013078"/>
    </source>
</evidence>
<evidence type="ECO:0000256" key="3">
    <source>
        <dbReference type="ARBA" id="ARBA00006171"/>
    </source>
</evidence>
<gene>
    <name evidence="5" type="ORF">H8E23_10235</name>
</gene>
<name>A0A8J6NSQ7_9BACT</name>
<dbReference type="SUPFAM" id="SSF56784">
    <property type="entry name" value="HAD-like"/>
    <property type="match status" value="1"/>
</dbReference>
<comment type="pathway">
    <text evidence="2">Organic acid metabolism; glycolate biosynthesis; glycolate from 2-phosphoglycolate: step 1/1.</text>
</comment>
<protein>
    <recommendedName>
        <fullName evidence="4">phosphoglycolate phosphatase</fullName>
        <ecNumber evidence="4">3.1.3.18</ecNumber>
    </recommendedName>
</protein>
<dbReference type="InterPro" id="IPR041492">
    <property type="entry name" value="HAD_2"/>
</dbReference>
<dbReference type="PANTHER" id="PTHR43434:SF1">
    <property type="entry name" value="PHOSPHOGLYCOLATE PHOSPHATASE"/>
    <property type="match status" value="1"/>
</dbReference>
<dbReference type="GO" id="GO:0006281">
    <property type="term" value="P:DNA repair"/>
    <property type="evidence" value="ECO:0007669"/>
    <property type="project" value="TreeGrafter"/>
</dbReference>
<evidence type="ECO:0000256" key="2">
    <source>
        <dbReference type="ARBA" id="ARBA00004818"/>
    </source>
</evidence>
<dbReference type="GO" id="GO:0005829">
    <property type="term" value="C:cytosol"/>
    <property type="evidence" value="ECO:0007669"/>
    <property type="project" value="TreeGrafter"/>
</dbReference>
<accession>A0A8J6NSQ7</accession>
<dbReference type="EC" id="3.1.3.18" evidence="4"/>
<dbReference type="PANTHER" id="PTHR43434">
    <property type="entry name" value="PHOSPHOGLYCOLATE PHOSPHATASE"/>
    <property type="match status" value="1"/>
</dbReference>
<dbReference type="InterPro" id="IPR006439">
    <property type="entry name" value="HAD-SF_hydro_IA"/>
</dbReference>
<evidence type="ECO:0000313" key="6">
    <source>
        <dbReference type="Proteomes" id="UP000603434"/>
    </source>
</evidence>
<comment type="catalytic activity">
    <reaction evidence="1">
        <text>2-phosphoglycolate + H2O = glycolate + phosphate</text>
        <dbReference type="Rhea" id="RHEA:14369"/>
        <dbReference type="ChEBI" id="CHEBI:15377"/>
        <dbReference type="ChEBI" id="CHEBI:29805"/>
        <dbReference type="ChEBI" id="CHEBI:43474"/>
        <dbReference type="ChEBI" id="CHEBI:58033"/>
        <dbReference type="EC" id="3.1.3.18"/>
    </reaction>
</comment>
<dbReference type="InterPro" id="IPR036412">
    <property type="entry name" value="HAD-like_sf"/>
</dbReference>
<dbReference type="AlphaFoldDB" id="A0A8J6NSQ7"/>
<dbReference type="InterPro" id="IPR023214">
    <property type="entry name" value="HAD_sf"/>
</dbReference>
<dbReference type="SFLD" id="SFLDG01129">
    <property type="entry name" value="C1.5:_HAD__Beta-PGM__Phosphata"/>
    <property type="match status" value="1"/>
</dbReference>
<keyword evidence="5" id="KW-0378">Hydrolase</keyword>
<dbReference type="Gene3D" id="3.40.50.1000">
    <property type="entry name" value="HAD superfamily/HAD-like"/>
    <property type="match status" value="1"/>
</dbReference>
<reference evidence="5 6" key="1">
    <citation type="submission" date="2020-08" db="EMBL/GenBank/DDBJ databases">
        <title>Bridging the membrane lipid divide: bacteria of the FCB group superphylum have the potential to synthesize archaeal ether lipids.</title>
        <authorList>
            <person name="Villanueva L."/>
            <person name="Von Meijenfeldt F.A.B."/>
            <person name="Westbye A.B."/>
            <person name="Yadav S."/>
            <person name="Hopmans E.C."/>
            <person name="Dutilh B.E."/>
            <person name="Sinninghe Damste J.S."/>
        </authorList>
    </citation>
    <scope>NUCLEOTIDE SEQUENCE [LARGE SCALE GENOMIC DNA]</scope>
    <source>
        <strain evidence="5">NIOZ-UU30</strain>
    </source>
</reference>